<feature type="domain" description="AAA+ ATPase" evidence="1">
    <location>
        <begin position="195"/>
        <end position="439"/>
    </location>
</feature>
<evidence type="ECO:0000313" key="3">
    <source>
        <dbReference type="Proteomes" id="UP000680116"/>
    </source>
</evidence>
<evidence type="ECO:0000259" key="1">
    <source>
        <dbReference type="SMART" id="SM00382"/>
    </source>
</evidence>
<dbReference type="EMBL" id="OU015430">
    <property type="protein sequence ID" value="CAG4971965.1"/>
    <property type="molecule type" value="Genomic_DNA"/>
</dbReference>
<dbReference type="SMART" id="SM00382">
    <property type="entry name" value="AAA"/>
    <property type="match status" value="1"/>
</dbReference>
<dbReference type="PANTHER" id="PTHR43581:SF2">
    <property type="entry name" value="EXCINUCLEASE ATPASE SUBUNIT"/>
    <property type="match status" value="1"/>
</dbReference>
<dbReference type="InterPro" id="IPR051396">
    <property type="entry name" value="Bact_Antivir_Def_Nuclease"/>
</dbReference>
<dbReference type="Pfam" id="PF13304">
    <property type="entry name" value="AAA_21"/>
    <property type="match status" value="1"/>
</dbReference>
<organism evidence="2 3">
    <name type="scientific">Novilysobacter luteus</name>
    <dbReference type="NCBI Taxonomy" id="2822368"/>
    <lineage>
        <taxon>Bacteria</taxon>
        <taxon>Pseudomonadati</taxon>
        <taxon>Pseudomonadota</taxon>
        <taxon>Gammaproteobacteria</taxon>
        <taxon>Lysobacterales</taxon>
        <taxon>Lysobacteraceae</taxon>
        <taxon>Novilysobacter</taxon>
    </lineage>
</organism>
<keyword evidence="3" id="KW-1185">Reference proteome</keyword>
<dbReference type="RefSeq" id="WP_215220026.1">
    <property type="nucleotide sequence ID" value="NZ_OU015430.1"/>
</dbReference>
<dbReference type="SUPFAM" id="SSF52540">
    <property type="entry name" value="P-loop containing nucleoside triphosphate hydrolases"/>
    <property type="match status" value="1"/>
</dbReference>
<dbReference type="Proteomes" id="UP000680116">
    <property type="component" value="Chromosome"/>
</dbReference>
<name>A0ABN7R0U8_9GAMM</name>
<dbReference type="InterPro" id="IPR003593">
    <property type="entry name" value="AAA+_ATPase"/>
</dbReference>
<dbReference type="InterPro" id="IPR027417">
    <property type="entry name" value="P-loop_NTPase"/>
</dbReference>
<evidence type="ECO:0000313" key="2">
    <source>
        <dbReference type="EMBL" id="CAG4971965.1"/>
    </source>
</evidence>
<proteinExistence type="predicted"/>
<dbReference type="Gene3D" id="3.40.50.300">
    <property type="entry name" value="P-loop containing nucleotide triphosphate hydrolases"/>
    <property type="match status" value="1"/>
</dbReference>
<sequence length="509" mass="56686">MKIFIAESEANVFEFTNALVLVPSDDRWNDFGVRSFVEFYFVEAGVVRFSEKLKALVLGEPERSFSEALRELIRGGESSVRALEFVTVLPKLQNYRDLIETCGPAKARTVLRALRDAPFANMGARPAWLRRALRVPAMQEVLLRDSESYFAYYNLRTLFSGLGEQLDLASEAVDLAPSQYLPSMQFRWNHNSPVPRRINVLVGENGLGKTECLKRVARALLRYNGDAVDPAFGRPRFSRLLLIGTHGSQYVSSPEQPAIPYFPVRMYSDLAHRSAELISRLLHEKESIARRSRLQIVVDGLRSSFADGQLRIKIRDGSEYAISALEDLYVSESEQGRLRFVHDLAMGRIVHGGGAHRLSSGHMQFLWLILNVCAHAENGSLVLIDEPETHLHPALISQLVALLNTVLRLTGSVSVLATHSAYLVREVPTDCVLVLSRHEGAVRAARPRLQTFGADIGSVSFFVFEDELIARMLADVEDAIRSQGNADNYLEDVSISARVAILSKLAGPA</sequence>
<reference evidence="2 3" key="1">
    <citation type="submission" date="2021-04" db="EMBL/GenBank/DDBJ databases">
        <authorList>
            <person name="Rodrigo-Torres L."/>
            <person name="Arahal R. D."/>
            <person name="Lucena T."/>
        </authorList>
    </citation>
    <scope>NUCLEOTIDE SEQUENCE [LARGE SCALE GENOMIC DNA]</scope>
    <source>
        <strain evidence="2 3">CECT 30171</strain>
    </source>
</reference>
<gene>
    <name evidence="2" type="ORF">LYB30171_01096</name>
</gene>
<dbReference type="InterPro" id="IPR003959">
    <property type="entry name" value="ATPase_AAA_core"/>
</dbReference>
<dbReference type="PANTHER" id="PTHR43581">
    <property type="entry name" value="ATP/GTP PHOSPHATASE"/>
    <property type="match status" value="1"/>
</dbReference>
<protein>
    <recommendedName>
        <fullName evidence="1">AAA+ ATPase domain-containing protein</fullName>
    </recommendedName>
</protein>
<accession>A0ABN7R0U8</accession>